<protein>
    <submittedName>
        <fullName evidence="7">Rieske 2Fe-2S domain-containing protein</fullName>
    </submittedName>
</protein>
<evidence type="ECO:0000313" key="7">
    <source>
        <dbReference type="EMBL" id="MFF5297125.1"/>
    </source>
</evidence>
<dbReference type="Gene3D" id="2.102.10.10">
    <property type="entry name" value="Rieske [2Fe-2S] iron-sulphur domain"/>
    <property type="match status" value="1"/>
</dbReference>
<dbReference type="Pfam" id="PF00355">
    <property type="entry name" value="Rieske"/>
    <property type="match status" value="1"/>
</dbReference>
<feature type="domain" description="Rieske" evidence="6">
    <location>
        <begin position="27"/>
        <end position="133"/>
    </location>
</feature>
<organism evidence="7 8">
    <name type="scientific">Paractinoplanes globisporus</name>
    <dbReference type="NCBI Taxonomy" id="113565"/>
    <lineage>
        <taxon>Bacteria</taxon>
        <taxon>Bacillati</taxon>
        <taxon>Actinomycetota</taxon>
        <taxon>Actinomycetes</taxon>
        <taxon>Micromonosporales</taxon>
        <taxon>Micromonosporaceae</taxon>
        <taxon>Paractinoplanes</taxon>
    </lineage>
</organism>
<dbReference type="EMBL" id="JBIAZU010000010">
    <property type="protein sequence ID" value="MFF5297125.1"/>
    <property type="molecule type" value="Genomic_DNA"/>
</dbReference>
<keyword evidence="8" id="KW-1185">Reference proteome</keyword>
<reference evidence="7 8" key="1">
    <citation type="submission" date="2024-10" db="EMBL/GenBank/DDBJ databases">
        <title>The Natural Products Discovery Center: Release of the First 8490 Sequenced Strains for Exploring Actinobacteria Biosynthetic Diversity.</title>
        <authorList>
            <person name="Kalkreuter E."/>
            <person name="Kautsar S.A."/>
            <person name="Yang D."/>
            <person name="Bader C.D."/>
            <person name="Teijaro C.N."/>
            <person name="Fluegel L."/>
            <person name="Davis C.M."/>
            <person name="Simpson J.R."/>
            <person name="Lauterbach L."/>
            <person name="Steele A.D."/>
            <person name="Gui C."/>
            <person name="Meng S."/>
            <person name="Li G."/>
            <person name="Viehrig K."/>
            <person name="Ye F."/>
            <person name="Su P."/>
            <person name="Kiefer A.F."/>
            <person name="Nichols A."/>
            <person name="Cepeda A.J."/>
            <person name="Yan W."/>
            <person name="Fan B."/>
            <person name="Jiang Y."/>
            <person name="Adhikari A."/>
            <person name="Zheng C.-J."/>
            <person name="Schuster L."/>
            <person name="Cowan T.M."/>
            <person name="Smanski M.J."/>
            <person name="Chevrette M.G."/>
            <person name="De Carvalho L.P.S."/>
            <person name="Shen B."/>
        </authorList>
    </citation>
    <scope>NUCLEOTIDE SEQUENCE [LARGE SCALE GENOMIC DNA]</scope>
    <source>
        <strain evidence="7 8">NPDC000087</strain>
    </source>
</reference>
<evidence type="ECO:0000256" key="3">
    <source>
        <dbReference type="ARBA" id="ARBA00023002"/>
    </source>
</evidence>
<evidence type="ECO:0000256" key="4">
    <source>
        <dbReference type="ARBA" id="ARBA00023004"/>
    </source>
</evidence>
<comment type="caution">
    <text evidence="7">The sequence shown here is derived from an EMBL/GenBank/DDBJ whole genome shotgun (WGS) entry which is preliminary data.</text>
</comment>
<evidence type="ECO:0000313" key="8">
    <source>
        <dbReference type="Proteomes" id="UP001602245"/>
    </source>
</evidence>
<dbReference type="SUPFAM" id="SSF50022">
    <property type="entry name" value="ISP domain"/>
    <property type="match status" value="1"/>
</dbReference>
<dbReference type="PROSITE" id="PS00570">
    <property type="entry name" value="RING_HYDROXYL_ALPHA"/>
    <property type="match status" value="1"/>
</dbReference>
<dbReference type="InterPro" id="IPR045623">
    <property type="entry name" value="LigXa_C"/>
</dbReference>
<dbReference type="InterPro" id="IPR036922">
    <property type="entry name" value="Rieske_2Fe-2S_sf"/>
</dbReference>
<dbReference type="PANTHER" id="PTHR21266">
    <property type="entry name" value="IRON-SULFUR DOMAIN CONTAINING PROTEIN"/>
    <property type="match status" value="1"/>
</dbReference>
<evidence type="ECO:0000259" key="6">
    <source>
        <dbReference type="PROSITE" id="PS51296"/>
    </source>
</evidence>
<dbReference type="Proteomes" id="UP001602245">
    <property type="component" value="Unassembled WGS sequence"/>
</dbReference>
<dbReference type="PANTHER" id="PTHR21266:SF59">
    <property type="entry name" value="BLR4922 PROTEIN"/>
    <property type="match status" value="1"/>
</dbReference>
<dbReference type="InterPro" id="IPR017941">
    <property type="entry name" value="Rieske_2Fe-2S"/>
</dbReference>
<dbReference type="Gene3D" id="3.90.380.10">
    <property type="entry name" value="Naphthalene 1,2-dioxygenase Alpha Subunit, Chain A, domain 1"/>
    <property type="match status" value="1"/>
</dbReference>
<name>A0ABW6WVE1_9ACTN</name>
<keyword evidence="3" id="KW-0560">Oxidoreductase</keyword>
<dbReference type="InterPro" id="IPR015881">
    <property type="entry name" value="ARHD_Rieske_2Fe_2S"/>
</dbReference>
<keyword evidence="4" id="KW-0408">Iron</keyword>
<evidence type="ECO:0000256" key="5">
    <source>
        <dbReference type="ARBA" id="ARBA00023014"/>
    </source>
</evidence>
<dbReference type="RefSeq" id="WP_020514299.1">
    <property type="nucleotide sequence ID" value="NZ_JBIAZU010000010.1"/>
</dbReference>
<keyword evidence="5" id="KW-0411">Iron-sulfur</keyword>
<keyword evidence="2" id="KW-0479">Metal-binding</keyword>
<dbReference type="PROSITE" id="PS51296">
    <property type="entry name" value="RIESKE"/>
    <property type="match status" value="1"/>
</dbReference>
<dbReference type="SUPFAM" id="SSF55961">
    <property type="entry name" value="Bet v1-like"/>
    <property type="match status" value="1"/>
</dbReference>
<keyword evidence="1" id="KW-0001">2Fe-2S</keyword>
<dbReference type="Pfam" id="PF19301">
    <property type="entry name" value="LigXa_C"/>
    <property type="match status" value="1"/>
</dbReference>
<gene>
    <name evidence="7" type="ORF">ACFY35_47480</name>
</gene>
<evidence type="ECO:0000256" key="2">
    <source>
        <dbReference type="ARBA" id="ARBA00022723"/>
    </source>
</evidence>
<dbReference type="InterPro" id="IPR050584">
    <property type="entry name" value="Cholesterol_7-desaturase"/>
</dbReference>
<accession>A0ABW6WVE1</accession>
<proteinExistence type="predicted"/>
<sequence>MLSAEQNRFLTEVGPGTPAGELLRRYWHPIAVADDFSESKRTKRIRVLGEDLVLYRTDEGGYALVQEACAHRRVSLYYGFVEGCAIRCPYHGWLYDQDGQCLEQPFEQDNRRARERVRIPAYPVQEYRGLLFAYLGPGEPPVLPRWDVLERTDGQLTLYVEEDLQCNWLQPMENAVDTVHTFWLHGHTMHLKGIDKGKYYYRPIEKYGFELFEWGIIKRRVYRNAGTDDVEEETGHPLVFPNILRLPEGPRQALHWRVPVDDTRTMLFRAGLLPTRDGSTVDAPPVVERIAREVDADGDHAMTTFSSQDRMAWETQGDIYDRTRENLGAEDKGIAMYRRLLREQILKVQNGEDPMALIRDPANAMVNFEVSTGQARAEYAGG</sequence>
<evidence type="ECO:0000256" key="1">
    <source>
        <dbReference type="ARBA" id="ARBA00022714"/>
    </source>
</evidence>